<keyword evidence="1" id="KW-1133">Transmembrane helix</keyword>
<proteinExistence type="predicted"/>
<keyword evidence="1" id="KW-0812">Transmembrane</keyword>
<evidence type="ECO:0000256" key="1">
    <source>
        <dbReference type="SAM" id="Phobius"/>
    </source>
</evidence>
<accession>A0ABQ2JSA6</accession>
<organism evidence="2 3">
    <name type="scientific">Novosphingobium indicum</name>
    <dbReference type="NCBI Taxonomy" id="462949"/>
    <lineage>
        <taxon>Bacteria</taxon>
        <taxon>Pseudomonadati</taxon>
        <taxon>Pseudomonadota</taxon>
        <taxon>Alphaproteobacteria</taxon>
        <taxon>Sphingomonadales</taxon>
        <taxon>Sphingomonadaceae</taxon>
        <taxon>Novosphingobium</taxon>
    </lineage>
</organism>
<dbReference type="InterPro" id="IPR041916">
    <property type="entry name" value="Anti_sigma_zinc_sf"/>
</dbReference>
<reference evidence="3" key="1">
    <citation type="journal article" date="2019" name="Int. J. Syst. Evol. Microbiol.">
        <title>The Global Catalogue of Microorganisms (GCM) 10K type strain sequencing project: providing services to taxonomists for standard genome sequencing and annotation.</title>
        <authorList>
            <consortium name="The Broad Institute Genomics Platform"/>
            <consortium name="The Broad Institute Genome Sequencing Center for Infectious Disease"/>
            <person name="Wu L."/>
            <person name="Ma J."/>
        </authorList>
    </citation>
    <scope>NUCLEOTIDE SEQUENCE [LARGE SCALE GENOMIC DNA]</scope>
    <source>
        <strain evidence="3">CGMCC 1.6784</strain>
    </source>
</reference>
<keyword evidence="1" id="KW-0472">Membrane</keyword>
<keyword evidence="3" id="KW-1185">Reference proteome</keyword>
<name>A0ABQ2JSA6_9SPHN</name>
<sequence length="258" mass="28246">MTPCAEHELELHAIADGELDSMACIALETHLRGCVECRTALARLKTEDVRSRESAPQHPGQRSLRDAVRAIFSSARASRPFALDGRGIDPRTARWLGGGAFGVLGAIAVLVFGMPGQNTRGLEDELVAAHVRSLSAPQLADVQASDRQRGNLWFDRRIGFSPIVVDLAAAGFPLVGTRLDDVGGRHVAVMVYGTSLHPITVFVRPKPQRTSPLSAILRSDRFSMLRWESGKLEYFAVSDVDEVDLEQFRATFRQASEN</sequence>
<comment type="caution">
    <text evidence="2">The sequence shown here is derived from an EMBL/GenBank/DDBJ whole genome shotgun (WGS) entry which is preliminary data.</text>
</comment>
<dbReference type="EMBL" id="BMLK01000011">
    <property type="protein sequence ID" value="GGN52349.1"/>
    <property type="molecule type" value="Genomic_DNA"/>
</dbReference>
<dbReference type="Proteomes" id="UP000605099">
    <property type="component" value="Unassembled WGS sequence"/>
</dbReference>
<evidence type="ECO:0000313" key="2">
    <source>
        <dbReference type="EMBL" id="GGN52349.1"/>
    </source>
</evidence>
<evidence type="ECO:0008006" key="4">
    <source>
        <dbReference type="Google" id="ProtNLM"/>
    </source>
</evidence>
<evidence type="ECO:0000313" key="3">
    <source>
        <dbReference type="Proteomes" id="UP000605099"/>
    </source>
</evidence>
<protein>
    <recommendedName>
        <fullName evidence="4">Zinc-finger domain-containing protein</fullName>
    </recommendedName>
</protein>
<gene>
    <name evidence="2" type="ORF">GCM10011349_25800</name>
</gene>
<feature type="transmembrane region" description="Helical" evidence="1">
    <location>
        <begin position="95"/>
        <end position="114"/>
    </location>
</feature>
<dbReference type="Gene3D" id="1.10.10.1320">
    <property type="entry name" value="Anti-sigma factor, zinc-finger domain"/>
    <property type="match status" value="1"/>
</dbReference>